<dbReference type="InterPro" id="IPR037099">
    <property type="entry name" value="Fum_R/Succ_DH_flav-like_C_sf"/>
</dbReference>
<name>A0ABX2R8W5_9THEO</name>
<evidence type="ECO:0000259" key="3">
    <source>
        <dbReference type="Pfam" id="PF00890"/>
    </source>
</evidence>
<evidence type="ECO:0000256" key="1">
    <source>
        <dbReference type="ARBA" id="ARBA00022630"/>
    </source>
</evidence>
<evidence type="ECO:0000256" key="2">
    <source>
        <dbReference type="ARBA" id="ARBA00023002"/>
    </source>
</evidence>
<dbReference type="RefSeq" id="WP_051250148.1">
    <property type="nucleotide sequence ID" value="NZ_ATYG01000010.1"/>
</dbReference>
<protein>
    <submittedName>
        <fullName evidence="4">Adenylylsulfate reductase subunit A</fullName>
        <ecNumber evidence="4">1.8.99.2</ecNumber>
    </submittedName>
</protein>
<dbReference type="EMBL" id="JACCBS010000002">
    <property type="protein sequence ID" value="NYE57616.1"/>
    <property type="molecule type" value="Genomic_DNA"/>
</dbReference>
<feature type="domain" description="FAD-dependent oxidoreductase 2 FAD-binding" evidence="3">
    <location>
        <begin position="4"/>
        <end position="358"/>
    </location>
</feature>
<dbReference type="InterPro" id="IPR027477">
    <property type="entry name" value="Succ_DH/fumarate_Rdtase_cat_sf"/>
</dbReference>
<dbReference type="SUPFAM" id="SSF51905">
    <property type="entry name" value="FAD/NAD(P)-binding domain"/>
    <property type="match status" value="1"/>
</dbReference>
<dbReference type="InterPro" id="IPR036188">
    <property type="entry name" value="FAD/NAD-bd_sf"/>
</dbReference>
<keyword evidence="2 4" id="KW-0560">Oxidoreductase</keyword>
<dbReference type="Gene3D" id="3.50.50.60">
    <property type="entry name" value="FAD/NAD(P)-binding domain"/>
    <property type="match status" value="1"/>
</dbReference>
<evidence type="ECO:0000313" key="5">
    <source>
        <dbReference type="Proteomes" id="UP000604066"/>
    </source>
</evidence>
<dbReference type="Gene3D" id="3.90.700.10">
    <property type="entry name" value="Succinate dehydrogenase/fumarate reductase flavoprotein, catalytic domain"/>
    <property type="match status" value="1"/>
</dbReference>
<dbReference type="InterPro" id="IPR003953">
    <property type="entry name" value="FAD-dep_OxRdtase_2_FAD-bd"/>
</dbReference>
<dbReference type="Pfam" id="PF00890">
    <property type="entry name" value="FAD_binding_2"/>
    <property type="match status" value="1"/>
</dbReference>
<evidence type="ECO:0000313" key="4">
    <source>
        <dbReference type="EMBL" id="NYE57616.1"/>
    </source>
</evidence>
<dbReference type="PANTHER" id="PTHR11632">
    <property type="entry name" value="SUCCINATE DEHYDROGENASE 2 FLAVOPROTEIN SUBUNIT"/>
    <property type="match status" value="1"/>
</dbReference>
<proteinExistence type="predicted"/>
<dbReference type="Proteomes" id="UP000604066">
    <property type="component" value="Unassembled WGS sequence"/>
</dbReference>
<gene>
    <name evidence="4" type="ORF">HDG70_001331</name>
</gene>
<organism evidence="4 5">
    <name type="scientific">Carboxydothermus ferrireducens DSM 11255</name>
    <dbReference type="NCBI Taxonomy" id="1119529"/>
    <lineage>
        <taxon>Bacteria</taxon>
        <taxon>Bacillati</taxon>
        <taxon>Bacillota</taxon>
        <taxon>Clostridia</taxon>
        <taxon>Thermoanaerobacterales</taxon>
        <taxon>Thermoanaerobacteraceae</taxon>
        <taxon>Carboxydothermus</taxon>
    </lineage>
</organism>
<dbReference type="NCBIfam" id="NF005331">
    <property type="entry name" value="PRK06854.1-2"/>
    <property type="match status" value="1"/>
</dbReference>
<dbReference type="PRINTS" id="PR00368">
    <property type="entry name" value="FADPNR"/>
</dbReference>
<dbReference type="PIRSF" id="PIRSF000171">
    <property type="entry name" value="SDHA_APRA_LASPO"/>
    <property type="match status" value="1"/>
</dbReference>
<dbReference type="Gene3D" id="1.20.58.100">
    <property type="entry name" value="Fumarate reductase/succinate dehydrogenase flavoprotein-like, C-terminal domain"/>
    <property type="match status" value="1"/>
</dbReference>
<dbReference type="GO" id="GO:0009973">
    <property type="term" value="F:adenylyl-sulfate reductase activity"/>
    <property type="evidence" value="ECO:0007669"/>
    <property type="project" value="UniProtKB-EC"/>
</dbReference>
<comment type="caution">
    <text evidence="4">The sequence shown here is derived from an EMBL/GenBank/DDBJ whole genome shotgun (WGS) entry which is preliminary data.</text>
</comment>
<keyword evidence="1" id="KW-0285">Flavoprotein</keyword>
<dbReference type="EC" id="1.8.99.2" evidence="4"/>
<reference evidence="4 5" key="1">
    <citation type="submission" date="2020-07" db="EMBL/GenBank/DDBJ databases">
        <title>Genomic Encyclopedia of Type Strains, Phase III (KMG-III): the genomes of soil and plant-associated and newly described type strains.</title>
        <authorList>
            <person name="Whitman W."/>
        </authorList>
    </citation>
    <scope>NUCLEOTIDE SEQUENCE [LARGE SCALE GENOMIC DNA]</scope>
    <source>
        <strain evidence="4 5">DSM 11255</strain>
    </source>
</reference>
<dbReference type="PANTHER" id="PTHR11632:SF73">
    <property type="entry name" value="BLR3196 PROTEIN"/>
    <property type="match status" value="1"/>
</dbReference>
<dbReference type="SUPFAM" id="SSF46977">
    <property type="entry name" value="Succinate dehydrogenase/fumarate reductase flavoprotein C-terminal domain"/>
    <property type="match status" value="1"/>
</dbReference>
<sequence>MATVIIGGGVAGLTAAIRLKELLPLEEVIVVERAHVLRSGCLAAGVNALNNVLLDDTPESYVDFLKKEFPGLIEDELPLSLAKRLNETVELLESWGANIPKDNGKFLRRGKRSIIVYGENLKEVIAQKALKTGIKIFNRTFVFDVETEQNQIVAVLAYDLTSRKFLRIAGDKYILATGGAAGLYQGANPYHPGSTWYPLSNSGVGHVLAVKAGAYLKSLEIRFIPLRVKGVAAPTGTLAMNVKGKLVNQKGEELKTKYQPANTAERLKAVIEERRAGEVPAFVVEGVYRDELIRAYFDMRPGAALLLREDKGEKIYLEVDGFEPLINGGHGLSGVMVDKNRKTAVENLWACGDIAAGSPKKYVNGAMAEGLIAAEDVAGKEGGGRLEIQEIVFNLTSNLKGLVSPLSLKYGLNVIMEEYAGGKKTNYRYTARSLEIGEEKLYSLKEKLGLAKITNPFDVLQFFEVKNQILLATFLIKHMALRTESRLPCYQERVDYPGKAPEDYLLISQLKEGRPVVERRKLNASALFEGAV</sequence>
<keyword evidence="5" id="KW-1185">Reference proteome</keyword>
<dbReference type="InterPro" id="IPR030664">
    <property type="entry name" value="SdhA/FrdA/AprA"/>
</dbReference>
<accession>A0ABX2R8W5</accession>
<dbReference type="SUPFAM" id="SSF56425">
    <property type="entry name" value="Succinate dehydrogenase/fumarate reductase flavoprotein, catalytic domain"/>
    <property type="match status" value="1"/>
</dbReference>